<reference evidence="3 4" key="1">
    <citation type="submission" date="2019-12" db="EMBL/GenBank/DDBJ databases">
        <title>Draft genome sequence of the ascomycete Xylaria multiplex DSM 110363.</title>
        <authorList>
            <person name="Buettner E."/>
            <person name="Kellner H."/>
        </authorList>
    </citation>
    <scope>NUCLEOTIDE SEQUENCE [LARGE SCALE GENOMIC DNA]</scope>
    <source>
        <strain evidence="3 4">DSM 110363</strain>
    </source>
</reference>
<dbReference type="Pfam" id="PF00172">
    <property type="entry name" value="Zn_clus"/>
    <property type="match status" value="1"/>
</dbReference>
<accession>A0A7C8IPF4</accession>
<evidence type="ECO:0000259" key="2">
    <source>
        <dbReference type="PROSITE" id="PS50048"/>
    </source>
</evidence>
<keyword evidence="4" id="KW-1185">Reference proteome</keyword>
<proteinExistence type="predicted"/>
<feature type="domain" description="Zn(2)-C6 fungal-type" evidence="2">
    <location>
        <begin position="20"/>
        <end position="50"/>
    </location>
</feature>
<dbReference type="GO" id="GO:0001228">
    <property type="term" value="F:DNA-binding transcription activator activity, RNA polymerase II-specific"/>
    <property type="evidence" value="ECO:0007669"/>
    <property type="project" value="TreeGrafter"/>
</dbReference>
<dbReference type="PANTHER" id="PTHR47784">
    <property type="entry name" value="STEROL UPTAKE CONTROL PROTEIN 2"/>
    <property type="match status" value="1"/>
</dbReference>
<protein>
    <recommendedName>
        <fullName evidence="2">Zn(2)-C6 fungal-type domain-containing protein</fullName>
    </recommendedName>
</protein>
<dbReference type="EMBL" id="WUBL01000044">
    <property type="protein sequence ID" value="KAF2968909.1"/>
    <property type="molecule type" value="Genomic_DNA"/>
</dbReference>
<dbReference type="InParanoid" id="A0A7C8IPF4"/>
<dbReference type="Gene3D" id="4.10.240.10">
    <property type="entry name" value="Zn(2)-C6 fungal-type DNA-binding domain"/>
    <property type="match status" value="1"/>
</dbReference>
<keyword evidence="1" id="KW-0539">Nucleus</keyword>
<dbReference type="PANTHER" id="PTHR47784:SF4">
    <property type="entry name" value="ZN(II)2CYS6 TRANSCRIPTION FACTOR (EUROFUNG)"/>
    <property type="match status" value="1"/>
</dbReference>
<evidence type="ECO:0000313" key="3">
    <source>
        <dbReference type="EMBL" id="KAF2968909.1"/>
    </source>
</evidence>
<dbReference type="InterPro" id="IPR053157">
    <property type="entry name" value="Sterol_Uptake_Regulator"/>
</dbReference>
<dbReference type="InterPro" id="IPR036864">
    <property type="entry name" value="Zn2-C6_fun-type_DNA-bd_sf"/>
</dbReference>
<dbReference type="OrthoDB" id="4937900at2759"/>
<dbReference type="SUPFAM" id="SSF57701">
    <property type="entry name" value="Zn2/Cys6 DNA-binding domain"/>
    <property type="match status" value="1"/>
</dbReference>
<dbReference type="CDD" id="cd00067">
    <property type="entry name" value="GAL4"/>
    <property type="match status" value="1"/>
</dbReference>
<dbReference type="InterPro" id="IPR001138">
    <property type="entry name" value="Zn2Cys6_DnaBD"/>
</dbReference>
<dbReference type="SMART" id="SM00066">
    <property type="entry name" value="GAL4"/>
    <property type="match status" value="1"/>
</dbReference>
<evidence type="ECO:0000313" key="4">
    <source>
        <dbReference type="Proteomes" id="UP000481858"/>
    </source>
</evidence>
<organism evidence="3 4">
    <name type="scientific">Xylaria multiplex</name>
    <dbReference type="NCBI Taxonomy" id="323545"/>
    <lineage>
        <taxon>Eukaryota</taxon>
        <taxon>Fungi</taxon>
        <taxon>Dikarya</taxon>
        <taxon>Ascomycota</taxon>
        <taxon>Pezizomycotina</taxon>
        <taxon>Sordariomycetes</taxon>
        <taxon>Xylariomycetidae</taxon>
        <taxon>Xylariales</taxon>
        <taxon>Xylariaceae</taxon>
        <taxon>Xylaria</taxon>
    </lineage>
</organism>
<name>A0A7C8IPF4_9PEZI</name>
<dbReference type="GO" id="GO:0008270">
    <property type="term" value="F:zinc ion binding"/>
    <property type="evidence" value="ECO:0007669"/>
    <property type="project" value="InterPro"/>
</dbReference>
<dbReference type="PROSITE" id="PS00463">
    <property type="entry name" value="ZN2_CY6_FUNGAL_1"/>
    <property type="match status" value="1"/>
</dbReference>
<dbReference type="AlphaFoldDB" id="A0A7C8IPF4"/>
<sequence>MDSSISRSKRRRMHYKSRKGCLECKRRHIKCDEHRPICVNCNTTGRTCHYLPRAVVSADSSSATSTSAAASPDSIYEPVIPESALLQSTGHDHCFTLQHLVLLHHVETDMEDWLCIPARIRNLGLAYLNVALTSPFLIEQLLAVSAQHLSTVHPSLRGHYRRLSAALQTRALDGFKASAADSSRQNIMARFLFSTLIAVTTMASVAISSRHDIDKSLPGFVEFLGVTRGVRIVGDSAWAELYQSELGWIFSSFEDLEEYTEPLPTCLRGVVRMLQRPNIDPATEKIYSEAARCLGFIRKQLDSPTSWGVHAVMAWPNLVDPMYPRLLAESRPEALIILAHYAIMLHQHRQFWVFGDLGENLIVSICRSIPAEWLAYLTEPLELLSAQIRGQVTQ</sequence>
<dbReference type="Proteomes" id="UP000481858">
    <property type="component" value="Unassembled WGS sequence"/>
</dbReference>
<dbReference type="PROSITE" id="PS50048">
    <property type="entry name" value="ZN2_CY6_FUNGAL_2"/>
    <property type="match status" value="1"/>
</dbReference>
<evidence type="ECO:0000256" key="1">
    <source>
        <dbReference type="ARBA" id="ARBA00023242"/>
    </source>
</evidence>
<comment type="caution">
    <text evidence="3">The sequence shown here is derived from an EMBL/GenBank/DDBJ whole genome shotgun (WGS) entry which is preliminary data.</text>
</comment>
<gene>
    <name evidence="3" type="ORF">GQX73_g4672</name>
</gene>